<name>A0ACB6R7K0_9PLEO</name>
<sequence>MVQNLGLIFKKVPVASPIVGEHIDIESRDFDADTEAPEGGVTVKNIYLSFDPYQRGCMREPDNGTYSYPFVPGQPLVCGAVSEILKSSTPSFKPGDLVWGMFGAEEYSVVPPMLIPMVRKLDNPLALDPILFAGPLGISGLSAYASFYEIGKPKKGQTIFISAASGGVGQIVGQLAKLEGLTVVGSVGSDEKLNFILNELSFDAGFNYKKENVSDALKRLVPSGIDIYYDNVGGETLDAALGAMKDFGRIVGCGQISQYNLPQDEKYGIKNMMNLFLKRLTLQGFIISDPEFMGKYAVEFFTKMSAWLKEGKIKTKESVTVGIENAATCYLGMFTGENFGKTVLKVANME</sequence>
<gene>
    <name evidence="1" type="ORF">BDR25DRAFT_279295</name>
</gene>
<comment type="caution">
    <text evidence="1">The sequence shown here is derived from an EMBL/GenBank/DDBJ whole genome shotgun (WGS) entry which is preliminary data.</text>
</comment>
<accession>A0ACB6R7K0</accession>
<proteinExistence type="predicted"/>
<organism evidence="1 2">
    <name type="scientific">Lindgomyces ingoldianus</name>
    <dbReference type="NCBI Taxonomy" id="673940"/>
    <lineage>
        <taxon>Eukaryota</taxon>
        <taxon>Fungi</taxon>
        <taxon>Dikarya</taxon>
        <taxon>Ascomycota</taxon>
        <taxon>Pezizomycotina</taxon>
        <taxon>Dothideomycetes</taxon>
        <taxon>Pleosporomycetidae</taxon>
        <taxon>Pleosporales</taxon>
        <taxon>Lindgomycetaceae</taxon>
        <taxon>Lindgomyces</taxon>
    </lineage>
</organism>
<dbReference type="EMBL" id="MU003496">
    <property type="protein sequence ID" value="KAF2475279.1"/>
    <property type="molecule type" value="Genomic_DNA"/>
</dbReference>
<evidence type="ECO:0000313" key="1">
    <source>
        <dbReference type="EMBL" id="KAF2475279.1"/>
    </source>
</evidence>
<dbReference type="Proteomes" id="UP000799755">
    <property type="component" value="Unassembled WGS sequence"/>
</dbReference>
<protein>
    <submittedName>
        <fullName evidence="1">NAD(P)-binding protein</fullName>
    </submittedName>
</protein>
<keyword evidence="2" id="KW-1185">Reference proteome</keyword>
<reference evidence="1" key="1">
    <citation type="journal article" date="2020" name="Stud. Mycol.">
        <title>101 Dothideomycetes genomes: a test case for predicting lifestyles and emergence of pathogens.</title>
        <authorList>
            <person name="Haridas S."/>
            <person name="Albert R."/>
            <person name="Binder M."/>
            <person name="Bloem J."/>
            <person name="Labutti K."/>
            <person name="Salamov A."/>
            <person name="Andreopoulos B."/>
            <person name="Baker S."/>
            <person name="Barry K."/>
            <person name="Bills G."/>
            <person name="Bluhm B."/>
            <person name="Cannon C."/>
            <person name="Castanera R."/>
            <person name="Culley D."/>
            <person name="Daum C."/>
            <person name="Ezra D."/>
            <person name="Gonzalez J."/>
            <person name="Henrissat B."/>
            <person name="Kuo A."/>
            <person name="Liang C."/>
            <person name="Lipzen A."/>
            <person name="Lutzoni F."/>
            <person name="Magnuson J."/>
            <person name="Mondo S."/>
            <person name="Nolan M."/>
            <person name="Ohm R."/>
            <person name="Pangilinan J."/>
            <person name="Park H.-J."/>
            <person name="Ramirez L."/>
            <person name="Alfaro M."/>
            <person name="Sun H."/>
            <person name="Tritt A."/>
            <person name="Yoshinaga Y."/>
            <person name="Zwiers L.-H."/>
            <person name="Turgeon B."/>
            <person name="Goodwin S."/>
            <person name="Spatafora J."/>
            <person name="Crous P."/>
            <person name="Grigoriev I."/>
        </authorList>
    </citation>
    <scope>NUCLEOTIDE SEQUENCE</scope>
    <source>
        <strain evidence="1">ATCC 200398</strain>
    </source>
</reference>
<evidence type="ECO:0000313" key="2">
    <source>
        <dbReference type="Proteomes" id="UP000799755"/>
    </source>
</evidence>